<feature type="transmembrane region" description="Helical" evidence="6">
    <location>
        <begin position="186"/>
        <end position="208"/>
    </location>
</feature>
<feature type="transmembrane region" description="Helical" evidence="6">
    <location>
        <begin position="128"/>
        <end position="149"/>
    </location>
</feature>
<dbReference type="STRING" id="1798407.A3A16_02760"/>
<evidence type="ECO:0000256" key="5">
    <source>
        <dbReference type="ARBA" id="ARBA00023136"/>
    </source>
</evidence>
<name>A0A1G1ZLB8_9BACT</name>
<dbReference type="PANTHER" id="PTHR30250:SF11">
    <property type="entry name" value="O-ANTIGEN TRANSPORTER-RELATED"/>
    <property type="match status" value="1"/>
</dbReference>
<evidence type="ECO:0000256" key="1">
    <source>
        <dbReference type="ARBA" id="ARBA00004651"/>
    </source>
</evidence>
<evidence type="ECO:0000313" key="7">
    <source>
        <dbReference type="EMBL" id="OGY65344.1"/>
    </source>
</evidence>
<evidence type="ECO:0008006" key="9">
    <source>
        <dbReference type="Google" id="ProtNLM"/>
    </source>
</evidence>
<feature type="transmembrane region" description="Helical" evidence="6">
    <location>
        <begin position="385"/>
        <end position="408"/>
    </location>
</feature>
<dbReference type="GO" id="GO:0005886">
    <property type="term" value="C:plasma membrane"/>
    <property type="evidence" value="ECO:0007669"/>
    <property type="project" value="UniProtKB-SubCell"/>
</dbReference>
<reference evidence="7 8" key="1">
    <citation type="journal article" date="2016" name="Nat. Commun.">
        <title>Thousands of microbial genomes shed light on interconnected biogeochemical processes in an aquifer system.</title>
        <authorList>
            <person name="Anantharaman K."/>
            <person name="Brown C.T."/>
            <person name="Hug L.A."/>
            <person name="Sharon I."/>
            <person name="Castelle C.J."/>
            <person name="Probst A.J."/>
            <person name="Thomas B.C."/>
            <person name="Singh A."/>
            <person name="Wilkins M.J."/>
            <person name="Karaoz U."/>
            <person name="Brodie E.L."/>
            <person name="Williams K.H."/>
            <person name="Hubbard S.S."/>
            <person name="Banfield J.F."/>
        </authorList>
    </citation>
    <scope>NUCLEOTIDE SEQUENCE [LARGE SCALE GENOMIC DNA]</scope>
</reference>
<keyword evidence="4 6" id="KW-1133">Transmembrane helix</keyword>
<dbReference type="EMBL" id="MHJJ01000011">
    <property type="protein sequence ID" value="OGY65344.1"/>
    <property type="molecule type" value="Genomic_DNA"/>
</dbReference>
<dbReference type="AlphaFoldDB" id="A0A1G1ZLB8"/>
<protein>
    <recommendedName>
        <fullName evidence="9">Polysaccharide biosynthesis protein C-terminal domain-containing protein</fullName>
    </recommendedName>
</protein>
<sequence length="448" mass="50205">MNNQGGKKSIARIIKEGIVALSSAKLLAQLVNIAAAFLVIRALSVFEYGVWQLAQSAIAIIGALTLPTLENIFLTDMARDLGEGKVGRYRAELRAFIRIVFPLSFFVAVVVFFAAPFISTLIGADARAILMILSASFVLMSIKRIYLLLFSTQAKFASEAGFTFLSRFFYLCLIIILVVFNKFGIIGVALAYLFSAFLPLIVFFPAVLKNIIDLSKIPRGSYSFLETIKAHGKWSLLNDQTGIIGDLEPWVIKYFLGIEAVALFSVASSLYSALGDLIPIEKILRVVFPREITDPDRLSFLFQRTIKYFTWLYALMGIVAYVFAPPFLKLVFPKYLPSLFLFNIMLLRFLVIPISNAVTAALYTFRAQKNLFFINLSKLGYPLTLAIGIIIFGIAGTAINAVVFVFALTAARYYILRRIAPSLSFNFRTLFQFDEKDRALLKREFFRG</sequence>
<feature type="transmembrane region" description="Helical" evidence="6">
    <location>
        <begin position="340"/>
        <end position="365"/>
    </location>
</feature>
<feature type="transmembrane region" description="Helical" evidence="6">
    <location>
        <begin position="18"/>
        <end position="40"/>
    </location>
</feature>
<evidence type="ECO:0000313" key="8">
    <source>
        <dbReference type="Proteomes" id="UP000177942"/>
    </source>
</evidence>
<keyword evidence="2" id="KW-1003">Cell membrane</keyword>
<comment type="subcellular location">
    <subcellularLocation>
        <location evidence="1">Cell membrane</location>
        <topology evidence="1">Multi-pass membrane protein</topology>
    </subcellularLocation>
</comment>
<proteinExistence type="predicted"/>
<evidence type="ECO:0000256" key="2">
    <source>
        <dbReference type="ARBA" id="ARBA00022475"/>
    </source>
</evidence>
<evidence type="ECO:0000256" key="4">
    <source>
        <dbReference type="ARBA" id="ARBA00022989"/>
    </source>
</evidence>
<comment type="caution">
    <text evidence="7">The sequence shown here is derived from an EMBL/GenBank/DDBJ whole genome shotgun (WGS) entry which is preliminary data.</text>
</comment>
<dbReference type="InterPro" id="IPR050833">
    <property type="entry name" value="Poly_Biosynth_Transport"/>
</dbReference>
<feature type="transmembrane region" description="Helical" evidence="6">
    <location>
        <begin position="308"/>
        <end position="328"/>
    </location>
</feature>
<evidence type="ECO:0000256" key="6">
    <source>
        <dbReference type="SAM" id="Phobius"/>
    </source>
</evidence>
<feature type="transmembrane region" description="Helical" evidence="6">
    <location>
        <begin position="95"/>
        <end position="122"/>
    </location>
</feature>
<feature type="transmembrane region" description="Helical" evidence="6">
    <location>
        <begin position="254"/>
        <end position="274"/>
    </location>
</feature>
<feature type="transmembrane region" description="Helical" evidence="6">
    <location>
        <begin position="161"/>
        <end position="180"/>
    </location>
</feature>
<dbReference type="Proteomes" id="UP000177942">
    <property type="component" value="Unassembled WGS sequence"/>
</dbReference>
<keyword evidence="3 6" id="KW-0812">Transmembrane</keyword>
<organism evidence="7 8">
    <name type="scientific">Candidatus Harrisonbacteria bacterium RIFCSPLOWO2_01_FULL_44_18</name>
    <dbReference type="NCBI Taxonomy" id="1798407"/>
    <lineage>
        <taxon>Bacteria</taxon>
        <taxon>Candidatus Harrisoniibacteriota</taxon>
    </lineage>
</organism>
<keyword evidence="5 6" id="KW-0472">Membrane</keyword>
<accession>A0A1G1ZLB8</accession>
<feature type="transmembrane region" description="Helical" evidence="6">
    <location>
        <begin position="52"/>
        <end position="74"/>
    </location>
</feature>
<dbReference type="PANTHER" id="PTHR30250">
    <property type="entry name" value="PST FAMILY PREDICTED COLANIC ACID TRANSPORTER"/>
    <property type="match status" value="1"/>
</dbReference>
<gene>
    <name evidence="7" type="ORF">A3A16_02760</name>
</gene>
<evidence type="ECO:0000256" key="3">
    <source>
        <dbReference type="ARBA" id="ARBA00022692"/>
    </source>
</evidence>